<organism evidence="5 6">
    <name type="scientific">Lepisosteus oculatus</name>
    <name type="common">Spotted gar</name>
    <dbReference type="NCBI Taxonomy" id="7918"/>
    <lineage>
        <taxon>Eukaryota</taxon>
        <taxon>Metazoa</taxon>
        <taxon>Chordata</taxon>
        <taxon>Craniata</taxon>
        <taxon>Vertebrata</taxon>
        <taxon>Euteleostomi</taxon>
        <taxon>Actinopterygii</taxon>
        <taxon>Neopterygii</taxon>
        <taxon>Holostei</taxon>
        <taxon>Semionotiformes</taxon>
        <taxon>Lepisosteidae</taxon>
        <taxon>Lepisosteus</taxon>
    </lineage>
</organism>
<dbReference type="InterPro" id="IPR055356">
    <property type="entry name" value="ZP-N"/>
</dbReference>
<sequence length="393" mass="43535">MFFLWSLVAMGLFFTVPVLTQQGHDITVSCGQDSITVSVDLKVRSLLPLDPSGLLLGSCPVSNVAQGQAVFQSEFLDCRFMRMATADILVYKNVLTYQPTTSAFYPSPFSEPIECTYVKSPDWTPPLYNPALGDASGFGTLTFSMDIMADDFSAPRVSTTFFLGSLIPIQAAVDQQFHMPLILFLEECVAATTAVLSPSSQTYSLINNYGCFEDSKTSNSRFLPRSQTSNIQVLVQAFKFMTQNDVYLHCQLVAWDPARLNDPTKKACNFNKTTNRWELLDDPSQYVLCDCCTSSCVGRRKRDADVQGLRHTTVLGPLRIVPEEDPGDFFETKVPAVIIQEEDPVPIWVIFLAGALLVTVLLGALSLMYYFCVWSPSGVQTKPQSELLIPAQI</sequence>
<dbReference type="EMBL" id="AHAT01005201">
    <property type="status" value="NOT_ANNOTATED_CDS"/>
    <property type="molecule type" value="Genomic_DNA"/>
</dbReference>
<dbReference type="InterPro" id="IPR055355">
    <property type="entry name" value="ZP-C"/>
</dbReference>
<dbReference type="Gene3D" id="2.60.40.3210">
    <property type="entry name" value="Zona pellucida, ZP-N domain"/>
    <property type="match status" value="1"/>
</dbReference>
<keyword evidence="2" id="KW-0812">Transmembrane</keyword>
<name>W5MLB3_LEPOC</name>
<dbReference type="InterPro" id="IPR042235">
    <property type="entry name" value="ZP-C_dom"/>
</dbReference>
<dbReference type="Proteomes" id="UP000018468">
    <property type="component" value="Linkage group LG20"/>
</dbReference>
<reference evidence="5" key="2">
    <citation type="submission" date="2025-08" db="UniProtKB">
        <authorList>
            <consortium name="Ensembl"/>
        </authorList>
    </citation>
    <scope>IDENTIFICATION</scope>
</reference>
<evidence type="ECO:0000313" key="6">
    <source>
        <dbReference type="Proteomes" id="UP000018468"/>
    </source>
</evidence>
<dbReference type="Ensembl" id="ENSLOCT00000009183.1">
    <property type="protein sequence ID" value="ENSLOCP00000009172.1"/>
    <property type="gene ID" value="ENSLOCG00000007560.1"/>
</dbReference>
<reference evidence="6" key="1">
    <citation type="submission" date="2011-12" db="EMBL/GenBank/DDBJ databases">
        <title>The Draft Genome of Lepisosteus oculatus.</title>
        <authorList>
            <consortium name="The Broad Institute Genome Assembly &amp; Analysis Group"/>
            <consortium name="Computational R&amp;D Group"/>
            <consortium name="and Sequencing Platform"/>
            <person name="Di Palma F."/>
            <person name="Alfoldi J."/>
            <person name="Johnson J."/>
            <person name="Berlin A."/>
            <person name="Gnerre S."/>
            <person name="Jaffe D."/>
            <person name="MacCallum I."/>
            <person name="Young S."/>
            <person name="Walker B.J."/>
            <person name="Lander E.S."/>
            <person name="Lindblad-Toh K."/>
        </authorList>
    </citation>
    <scope>NUCLEOTIDE SEQUENCE [LARGE SCALE GENOMIC DNA]</scope>
</reference>
<feature type="domain" description="ZP" evidence="4">
    <location>
        <begin position="29"/>
        <end position="275"/>
    </location>
</feature>
<feature type="transmembrane region" description="Helical" evidence="2">
    <location>
        <begin position="347"/>
        <end position="372"/>
    </location>
</feature>
<keyword evidence="1" id="KW-1015">Disulfide bond</keyword>
<dbReference type="InterPro" id="IPR001507">
    <property type="entry name" value="ZP_dom"/>
</dbReference>
<dbReference type="SMART" id="SM00241">
    <property type="entry name" value="ZP"/>
    <property type="match status" value="1"/>
</dbReference>
<dbReference type="PROSITE" id="PS51034">
    <property type="entry name" value="ZP_2"/>
    <property type="match status" value="1"/>
</dbReference>
<dbReference type="Pfam" id="PF00100">
    <property type="entry name" value="Zona_pellucida"/>
    <property type="match status" value="1"/>
</dbReference>
<evidence type="ECO:0000259" key="4">
    <source>
        <dbReference type="PROSITE" id="PS51034"/>
    </source>
</evidence>
<dbReference type="PANTHER" id="PTHR11576">
    <property type="entry name" value="ZONA PELLUCIDA SPERM-BINDING PROTEIN 3"/>
    <property type="match status" value="1"/>
</dbReference>
<evidence type="ECO:0000313" key="5">
    <source>
        <dbReference type="Ensembl" id="ENSLOCP00000009172.1"/>
    </source>
</evidence>
<dbReference type="FunFam" id="2.60.40.3210:FF:000018">
    <property type="entry name" value="Uncharacterized protein"/>
    <property type="match status" value="1"/>
</dbReference>
<reference evidence="5" key="3">
    <citation type="submission" date="2025-09" db="UniProtKB">
        <authorList>
            <consortium name="Ensembl"/>
        </authorList>
    </citation>
    <scope>IDENTIFICATION</scope>
</reference>
<dbReference type="PANTHER" id="PTHR11576:SF3">
    <property type="entry name" value="SI:CH211-14A17.6-RELATED"/>
    <property type="match status" value="1"/>
</dbReference>
<dbReference type="OMA" id="MRMATAD"/>
<dbReference type="GeneTree" id="ENSGT01030000234567"/>
<feature type="chain" id="PRO_5004867931" evidence="3">
    <location>
        <begin position="21"/>
        <end position="393"/>
    </location>
</feature>
<dbReference type="eggNOG" id="ENOG502S0H1">
    <property type="taxonomic scope" value="Eukaryota"/>
</dbReference>
<dbReference type="FunFam" id="2.60.40.4100:FF:000002">
    <property type="entry name" value="Zona pellucida sperm-binding protein 3"/>
    <property type="match status" value="1"/>
</dbReference>
<dbReference type="Bgee" id="ENSLOCG00000007560">
    <property type="expression patterns" value="Expressed in ovary and 7 other cell types or tissues"/>
</dbReference>
<protein>
    <submittedName>
        <fullName evidence="5">Zona pellucida sperm-binding protein 3-like</fullName>
    </submittedName>
</protein>
<keyword evidence="6" id="KW-1185">Reference proteome</keyword>
<evidence type="ECO:0000256" key="1">
    <source>
        <dbReference type="ARBA" id="ARBA00023157"/>
    </source>
</evidence>
<dbReference type="Gene3D" id="2.60.40.4100">
    <property type="entry name" value="Zona pellucida, ZP-C domain"/>
    <property type="match status" value="1"/>
</dbReference>
<dbReference type="AlphaFoldDB" id="W5MLB3"/>
<keyword evidence="2" id="KW-1133">Transmembrane helix</keyword>
<feature type="signal peptide" evidence="3">
    <location>
        <begin position="1"/>
        <end position="20"/>
    </location>
</feature>
<evidence type="ECO:0000256" key="2">
    <source>
        <dbReference type="SAM" id="Phobius"/>
    </source>
</evidence>
<dbReference type="InParanoid" id="W5MLB3"/>
<dbReference type="Pfam" id="PF23344">
    <property type="entry name" value="ZP-N"/>
    <property type="match status" value="1"/>
</dbReference>
<evidence type="ECO:0000256" key="3">
    <source>
        <dbReference type="SAM" id="SignalP"/>
    </source>
</evidence>
<keyword evidence="2" id="KW-0472">Membrane</keyword>
<dbReference type="HOGENOM" id="CLU_047091_0_0_1"/>
<keyword evidence="3" id="KW-0732">Signal</keyword>
<proteinExistence type="predicted"/>
<accession>W5MLB3</accession>